<proteinExistence type="inferred from homology"/>
<comment type="subcellular location">
    <subcellularLocation>
        <location evidence="7">Nucleus</location>
    </subcellularLocation>
    <subcellularLocation>
        <location evidence="7">Chromosome</location>
        <location evidence="7">Telomere</location>
    </subcellularLocation>
</comment>
<comment type="function">
    <text evidence="7">Telomerase is a ribonucleoprotein enzyme essential for the replication of chromosome termini in most eukaryotes. It elongates telomeres. It is a reverse transcriptase that adds simple sequence repeats to chromosome ends by copying a template sequence within the RNA component of the enzyme.</text>
</comment>
<keyword evidence="5 7" id="KW-0695">RNA-directed DNA polymerase</keyword>
<keyword evidence="2 7" id="KW-0548">Nucleotidyltransferase</keyword>
<protein>
    <recommendedName>
        <fullName evidence="7">Telomerase reverse transcriptase</fullName>
        <ecNumber evidence="7">2.7.7.49</ecNumber>
    </recommendedName>
    <alternativeName>
        <fullName evidence="7">Telomerase catalytic subunit</fullName>
    </alternativeName>
</protein>
<accession>A0A165EU91</accession>
<dbReference type="InterPro" id="IPR003545">
    <property type="entry name" value="Telomerase_RT"/>
</dbReference>
<dbReference type="GeneID" id="63830826"/>
<keyword evidence="10" id="KW-1185">Reference proteome</keyword>
<reference evidence="9 10" key="1">
    <citation type="journal article" date="2016" name="Mol. Biol. Evol.">
        <title>Comparative Genomics of Early-Diverging Mushroom-Forming Fungi Provides Insights into the Origins of Lignocellulose Decay Capabilities.</title>
        <authorList>
            <person name="Nagy L.G."/>
            <person name="Riley R."/>
            <person name="Tritt A."/>
            <person name="Adam C."/>
            <person name="Daum C."/>
            <person name="Floudas D."/>
            <person name="Sun H."/>
            <person name="Yadav J.S."/>
            <person name="Pangilinan J."/>
            <person name="Larsson K.H."/>
            <person name="Matsuura K."/>
            <person name="Barry K."/>
            <person name="Labutti K."/>
            <person name="Kuo R."/>
            <person name="Ohm R.A."/>
            <person name="Bhattacharya S.S."/>
            <person name="Shirouzu T."/>
            <person name="Yoshinaga Y."/>
            <person name="Martin F.M."/>
            <person name="Grigoriev I.V."/>
            <person name="Hibbett D.S."/>
        </authorList>
    </citation>
    <scope>NUCLEOTIDE SEQUENCE [LARGE SCALE GENOMIC DNA]</scope>
    <source>
        <strain evidence="9 10">93-53</strain>
    </source>
</reference>
<sequence>MSEYTSQLRTQASVSGLNASTDTIGNPIIPQGLTQARRHAQHKPRFAEFACSFAEVSRYAILATNAVIPRAFWGSGANRRVVYKRRQCIIDGLRIRLIKYADIQGFIASRRYEKTTLHNVLQVFSVTECDWLAPDSAAAKIQSRVSVTDALKRRELLEEFLFWYYDSFLMPLLKVRVDRNACAWKLVADIFSL</sequence>
<comment type="catalytic activity">
    <reaction evidence="6 7">
        <text>DNA(n) + a 2'-deoxyribonucleoside 5'-triphosphate = DNA(n+1) + diphosphate</text>
        <dbReference type="Rhea" id="RHEA:22508"/>
        <dbReference type="Rhea" id="RHEA-COMP:17339"/>
        <dbReference type="Rhea" id="RHEA-COMP:17340"/>
        <dbReference type="ChEBI" id="CHEBI:33019"/>
        <dbReference type="ChEBI" id="CHEBI:61560"/>
        <dbReference type="ChEBI" id="CHEBI:173112"/>
        <dbReference type="EC" id="2.7.7.49"/>
    </reaction>
</comment>
<dbReference type="InParanoid" id="A0A165EU91"/>
<evidence type="ECO:0000256" key="6">
    <source>
        <dbReference type="ARBA" id="ARBA00048173"/>
    </source>
</evidence>
<evidence type="ECO:0000256" key="7">
    <source>
        <dbReference type="RuleBase" id="RU365061"/>
    </source>
</evidence>
<keyword evidence="7" id="KW-0539">Nucleus</keyword>
<dbReference type="OrthoDB" id="289721at2759"/>
<evidence type="ECO:0000256" key="4">
    <source>
        <dbReference type="ARBA" id="ARBA00022842"/>
    </source>
</evidence>
<keyword evidence="1 7" id="KW-0808">Transferase</keyword>
<dbReference type="Proteomes" id="UP000076871">
    <property type="component" value="Unassembled WGS sequence"/>
</dbReference>
<dbReference type="GO" id="GO:0000781">
    <property type="term" value="C:chromosome, telomeric region"/>
    <property type="evidence" value="ECO:0007669"/>
    <property type="project" value="UniProtKB-SubCell"/>
</dbReference>
<evidence type="ECO:0000313" key="10">
    <source>
        <dbReference type="Proteomes" id="UP000076871"/>
    </source>
</evidence>
<evidence type="ECO:0000256" key="5">
    <source>
        <dbReference type="ARBA" id="ARBA00022918"/>
    </source>
</evidence>
<dbReference type="GO" id="GO:0003720">
    <property type="term" value="F:telomerase activity"/>
    <property type="evidence" value="ECO:0007669"/>
    <property type="project" value="InterPro"/>
</dbReference>
<dbReference type="Gene3D" id="1.10.132.70">
    <property type="match status" value="1"/>
</dbReference>
<gene>
    <name evidence="9" type="ORF">LAESUDRAFT_772394</name>
</gene>
<dbReference type="PANTHER" id="PTHR12066">
    <property type="entry name" value="TELOMERASE REVERSE TRANSCRIPTASE"/>
    <property type="match status" value="1"/>
</dbReference>
<keyword evidence="4 7" id="KW-0460">Magnesium</keyword>
<keyword evidence="3 7" id="KW-0479">Metal-binding</keyword>
<evidence type="ECO:0000313" key="9">
    <source>
        <dbReference type="EMBL" id="KZT07774.1"/>
    </source>
</evidence>
<dbReference type="SMART" id="SM00975">
    <property type="entry name" value="Telomerase_RBD"/>
    <property type="match status" value="1"/>
</dbReference>
<feature type="domain" description="Telomerase ribonucleoprotein complex - RNA-binding" evidence="8">
    <location>
        <begin position="54"/>
        <end position="192"/>
    </location>
</feature>
<dbReference type="GO" id="GO:0042162">
    <property type="term" value="F:telomeric DNA binding"/>
    <property type="evidence" value="ECO:0007669"/>
    <property type="project" value="TreeGrafter"/>
</dbReference>
<organism evidence="9 10">
    <name type="scientific">Laetiporus sulphureus 93-53</name>
    <dbReference type="NCBI Taxonomy" id="1314785"/>
    <lineage>
        <taxon>Eukaryota</taxon>
        <taxon>Fungi</taxon>
        <taxon>Dikarya</taxon>
        <taxon>Basidiomycota</taxon>
        <taxon>Agaricomycotina</taxon>
        <taxon>Agaricomycetes</taxon>
        <taxon>Polyporales</taxon>
        <taxon>Laetiporus</taxon>
    </lineage>
</organism>
<evidence type="ECO:0000256" key="1">
    <source>
        <dbReference type="ARBA" id="ARBA00022679"/>
    </source>
</evidence>
<evidence type="ECO:0000256" key="2">
    <source>
        <dbReference type="ARBA" id="ARBA00022695"/>
    </source>
</evidence>
<dbReference type="RefSeq" id="XP_040765514.1">
    <property type="nucleotide sequence ID" value="XM_040913798.1"/>
</dbReference>
<dbReference type="GO" id="GO:0000333">
    <property type="term" value="C:telomerase catalytic core complex"/>
    <property type="evidence" value="ECO:0007669"/>
    <property type="project" value="TreeGrafter"/>
</dbReference>
<comment type="similarity">
    <text evidence="7">Belongs to the reverse transcriptase family. Telomerase subfamily.</text>
</comment>
<dbReference type="GO" id="GO:0070034">
    <property type="term" value="F:telomerase RNA binding"/>
    <property type="evidence" value="ECO:0007669"/>
    <property type="project" value="TreeGrafter"/>
</dbReference>
<dbReference type="GO" id="GO:0046872">
    <property type="term" value="F:metal ion binding"/>
    <property type="evidence" value="ECO:0007669"/>
    <property type="project" value="UniProtKB-KW"/>
</dbReference>
<dbReference type="Pfam" id="PF12009">
    <property type="entry name" value="Telomerase_RBD"/>
    <property type="match status" value="1"/>
</dbReference>
<keyword evidence="7" id="KW-0158">Chromosome</keyword>
<dbReference type="AlphaFoldDB" id="A0A165EU91"/>
<dbReference type="GO" id="GO:0007004">
    <property type="term" value="P:telomere maintenance via telomerase"/>
    <property type="evidence" value="ECO:0007669"/>
    <property type="project" value="TreeGrafter"/>
</dbReference>
<keyword evidence="7" id="KW-0779">Telomere</keyword>
<dbReference type="STRING" id="1314785.A0A165EU91"/>
<evidence type="ECO:0000259" key="8">
    <source>
        <dbReference type="SMART" id="SM00975"/>
    </source>
</evidence>
<dbReference type="EMBL" id="KV427618">
    <property type="protein sequence ID" value="KZT07774.1"/>
    <property type="molecule type" value="Genomic_DNA"/>
</dbReference>
<evidence type="ECO:0000256" key="3">
    <source>
        <dbReference type="ARBA" id="ARBA00022723"/>
    </source>
</evidence>
<dbReference type="InterPro" id="IPR021891">
    <property type="entry name" value="Telomerase_RBD"/>
</dbReference>
<dbReference type="EC" id="2.7.7.49" evidence="7"/>
<dbReference type="PANTHER" id="PTHR12066:SF0">
    <property type="entry name" value="TELOMERASE REVERSE TRANSCRIPTASE"/>
    <property type="match status" value="1"/>
</dbReference>
<name>A0A165EU91_9APHY</name>